<sequence length="445" mass="47289">MSAGTLTLTNNSAAVAGSGTAFTTELAAGDFIVVTVGGVPYTLPIKSVESGTALTLVSNFTGPTQSGAAWSAVPRVALNMVTAALVAQSAEALRGLNYDKQNWQSIFSGTGNITIKLPDGSAWNGPSWNNISETLNQKASSGANRDITSIAGLTTPLSLYQGGTGGNTHQSACNGIGALQVNRSVQNAGDPSLPTCSFFLGDGQEASGNGKPYAYSVILNMSESGNTGINGYYSQIAFPTAQDAVPRIRQRFGGSSPRLTDWRDFLIRGLNAITDTNGFYKTSSPIIKIWGDGTTELNSESEGATVVRVDTGVYKVSGVLGFNSSPEWGGADGGYSVPQNGNGLPLLWLDFEIAPDGDITIRTYHRTHNNAPEFARNLIGIKHDDGSFTETVKDGEPVDIPAGRWIDLRVEMPHNSPWNIKQLKAQEAREKAERERQQNQPDIQL</sequence>
<evidence type="ECO:0000313" key="3">
    <source>
        <dbReference type="EMBL" id="EBX3096237.1"/>
    </source>
</evidence>
<comment type="caution">
    <text evidence="3">The sequence shown here is derived from an EMBL/GenBank/DDBJ whole genome shotgun (WGS) entry which is preliminary data.</text>
</comment>
<name>A0A5W5UYC0_SALET</name>
<organism evidence="3">
    <name type="scientific">Salmonella enterica subsp. enterica serovar Cubana</name>
    <dbReference type="NCBI Taxonomy" id="189201"/>
    <lineage>
        <taxon>Bacteria</taxon>
        <taxon>Pseudomonadati</taxon>
        <taxon>Pseudomonadota</taxon>
        <taxon>Gammaproteobacteria</taxon>
        <taxon>Enterobacterales</taxon>
        <taxon>Enterobacteriaceae</taxon>
        <taxon>Salmonella</taxon>
    </lineage>
</organism>
<reference evidence="3" key="1">
    <citation type="submission" date="2018-07" db="EMBL/GenBank/DDBJ databases">
        <authorList>
            <person name="Ashton P.M."/>
            <person name="Dallman T."/>
            <person name="Nair S."/>
            <person name="De Pinna E."/>
            <person name="Peters T."/>
            <person name="Grant K."/>
        </authorList>
    </citation>
    <scope>NUCLEOTIDE SEQUENCE</scope>
    <source>
        <strain evidence="3">190590</strain>
    </source>
</reference>
<evidence type="ECO:0000259" key="2">
    <source>
        <dbReference type="Pfam" id="PF25670"/>
    </source>
</evidence>
<dbReference type="InterPro" id="IPR058008">
    <property type="entry name" value="Gp26_C"/>
</dbReference>
<feature type="compositionally biased region" description="Basic and acidic residues" evidence="1">
    <location>
        <begin position="424"/>
        <end position="437"/>
    </location>
</feature>
<dbReference type="AlphaFoldDB" id="A0A5W5UYC0"/>
<feature type="region of interest" description="Disordered" evidence="1">
    <location>
        <begin position="424"/>
        <end position="445"/>
    </location>
</feature>
<gene>
    <name evidence="3" type="ORF">DRT12_24075</name>
</gene>
<dbReference type="Pfam" id="PF25670">
    <property type="entry name" value="Phage_tail_C_2"/>
    <property type="match status" value="1"/>
</dbReference>
<proteinExistence type="predicted"/>
<dbReference type="EMBL" id="AAHKVU010000055">
    <property type="protein sequence ID" value="EBX3096237.1"/>
    <property type="molecule type" value="Genomic_DNA"/>
</dbReference>
<feature type="domain" description="Phage tail protein C-terminal" evidence="2">
    <location>
        <begin position="271"/>
        <end position="413"/>
    </location>
</feature>
<protein>
    <submittedName>
        <fullName evidence="3">Phage tail protein</fullName>
    </submittedName>
</protein>
<accession>A0A5W5UYC0</accession>
<evidence type="ECO:0000256" key="1">
    <source>
        <dbReference type="SAM" id="MobiDB-lite"/>
    </source>
</evidence>